<dbReference type="InterPro" id="IPR045467">
    <property type="entry name" value="DUF6497"/>
</dbReference>
<organism evidence="3 4">
    <name type="scientific">Paracoccus limosus</name>
    <dbReference type="NCBI Taxonomy" id="913252"/>
    <lineage>
        <taxon>Bacteria</taxon>
        <taxon>Pseudomonadati</taxon>
        <taxon>Pseudomonadota</taxon>
        <taxon>Alphaproteobacteria</taxon>
        <taxon>Rhodobacterales</taxon>
        <taxon>Paracoccaceae</taxon>
        <taxon>Paracoccus</taxon>
    </lineage>
</organism>
<protein>
    <submittedName>
        <fullName evidence="3">Uncharacterized protein</fullName>
    </submittedName>
</protein>
<dbReference type="OrthoDB" id="7862028at2"/>
<dbReference type="AlphaFoldDB" id="A0A844H5N9"/>
<keyword evidence="4" id="KW-1185">Reference proteome</keyword>
<gene>
    <name evidence="3" type="ORF">GL279_04270</name>
</gene>
<evidence type="ECO:0000256" key="2">
    <source>
        <dbReference type="SAM" id="SignalP"/>
    </source>
</evidence>
<dbReference type="EMBL" id="WMIF01000004">
    <property type="protein sequence ID" value="MTH33807.1"/>
    <property type="molecule type" value="Genomic_DNA"/>
</dbReference>
<proteinExistence type="predicted"/>
<keyword evidence="2" id="KW-0732">Signal</keyword>
<feature type="chain" id="PRO_5032811448" evidence="2">
    <location>
        <begin position="21"/>
        <end position="213"/>
    </location>
</feature>
<name>A0A844H5N9_9RHOB</name>
<accession>A0A844H5N9</accession>
<evidence type="ECO:0000256" key="1">
    <source>
        <dbReference type="SAM" id="MobiDB-lite"/>
    </source>
</evidence>
<evidence type="ECO:0000313" key="3">
    <source>
        <dbReference type="EMBL" id="MTH33807.1"/>
    </source>
</evidence>
<sequence length="213" mass="22424">MTRIMALALVMTGLAVPSLAEVKDAKGLTVKLPSGAEARWIETRHDSAGSGGLTYRFRFVMPDLARRLPAGDAASAAGALLETERGPIDIDTESEEITGDTGAEPAGDMPAAAAADVSSTEAAEEAADAMVDAAPSADPAPDQGRDPLHDDVVWLCQNWALPRVAAPAPMPSQIIISLSDKEVPFGAYDPHALQIFEAFGLSADRSKCEWEPW</sequence>
<dbReference type="RefSeq" id="WP_155063365.1">
    <property type="nucleotide sequence ID" value="NZ_WMIF01000004.1"/>
</dbReference>
<dbReference type="Proteomes" id="UP000442533">
    <property type="component" value="Unassembled WGS sequence"/>
</dbReference>
<feature type="signal peptide" evidence="2">
    <location>
        <begin position="1"/>
        <end position="20"/>
    </location>
</feature>
<reference evidence="3 4" key="1">
    <citation type="submission" date="2019-11" db="EMBL/GenBank/DDBJ databases">
        <authorList>
            <person name="Dong K."/>
        </authorList>
    </citation>
    <scope>NUCLEOTIDE SEQUENCE [LARGE SCALE GENOMIC DNA]</scope>
    <source>
        <strain evidence="3 4">JCM 17370</strain>
    </source>
</reference>
<feature type="compositionally biased region" description="Low complexity" evidence="1">
    <location>
        <begin position="102"/>
        <end position="121"/>
    </location>
</feature>
<dbReference type="Pfam" id="PF20107">
    <property type="entry name" value="DUF6497"/>
    <property type="match status" value="2"/>
</dbReference>
<evidence type="ECO:0000313" key="4">
    <source>
        <dbReference type="Proteomes" id="UP000442533"/>
    </source>
</evidence>
<comment type="caution">
    <text evidence="3">The sequence shown here is derived from an EMBL/GenBank/DDBJ whole genome shotgun (WGS) entry which is preliminary data.</text>
</comment>
<feature type="region of interest" description="Disordered" evidence="1">
    <location>
        <begin position="84"/>
        <end position="129"/>
    </location>
</feature>